<dbReference type="EMBL" id="JBEUSY010000254">
    <property type="protein sequence ID" value="KAL1240981.1"/>
    <property type="molecule type" value="Genomic_DNA"/>
</dbReference>
<protein>
    <submittedName>
        <fullName evidence="1">DDB1- and CUL4-associated factor</fullName>
    </submittedName>
</protein>
<evidence type="ECO:0000313" key="1">
    <source>
        <dbReference type="EMBL" id="KAL1240981.1"/>
    </source>
</evidence>
<gene>
    <name evidence="1" type="ORF">TSPI_02503</name>
</gene>
<reference evidence="1 2" key="1">
    <citation type="submission" date="2024-07" db="EMBL/GenBank/DDBJ databases">
        <title>Enhanced genomic and transcriptomic resources for Trichinella pseudospiralis and T. spiralis underpin the discovery of pronounced molecular differences between stages and species.</title>
        <authorList>
            <person name="Pasi K.K."/>
            <person name="La Rosa G."/>
            <person name="Gomez-Morales M.A."/>
            <person name="Tosini F."/>
            <person name="Sumanam S."/>
            <person name="Young N.D."/>
            <person name="Chang B.C."/>
            <person name="Robin G.B."/>
        </authorList>
    </citation>
    <scope>NUCLEOTIDE SEQUENCE [LARGE SCALE GENOMIC DNA]</scope>
    <source>
        <strain evidence="1">ISS534</strain>
    </source>
</reference>
<dbReference type="Proteomes" id="UP001558632">
    <property type="component" value="Unassembled WGS sequence"/>
</dbReference>
<name>A0ABR3KPM9_TRISP</name>
<sequence>MNENCPPPPPDSQNFGPYFDLSVGVPAMSFYVASVSPFEFPRLPLAPDSAHHTSIQATGAGHLPHGRWEFGYVQPEPPLFLFA</sequence>
<organism evidence="1 2">
    <name type="scientific">Trichinella spiralis</name>
    <name type="common">Trichina worm</name>
    <dbReference type="NCBI Taxonomy" id="6334"/>
    <lineage>
        <taxon>Eukaryota</taxon>
        <taxon>Metazoa</taxon>
        <taxon>Ecdysozoa</taxon>
        <taxon>Nematoda</taxon>
        <taxon>Enoplea</taxon>
        <taxon>Dorylaimia</taxon>
        <taxon>Trichinellida</taxon>
        <taxon>Trichinellidae</taxon>
        <taxon>Trichinella</taxon>
    </lineage>
</organism>
<evidence type="ECO:0000313" key="2">
    <source>
        <dbReference type="Proteomes" id="UP001558632"/>
    </source>
</evidence>
<accession>A0ABR3KPM9</accession>
<proteinExistence type="predicted"/>
<keyword evidence="2" id="KW-1185">Reference proteome</keyword>
<comment type="caution">
    <text evidence="1">The sequence shown here is derived from an EMBL/GenBank/DDBJ whole genome shotgun (WGS) entry which is preliminary data.</text>
</comment>